<evidence type="ECO:0000256" key="3">
    <source>
        <dbReference type="PROSITE-ProRule" id="PRU00169"/>
    </source>
</evidence>
<accession>A0A7G9S444</accession>
<dbReference type="PRINTS" id="PR00038">
    <property type="entry name" value="HTHLUXR"/>
</dbReference>
<evidence type="ECO:0000256" key="2">
    <source>
        <dbReference type="ARBA" id="ARBA00023125"/>
    </source>
</evidence>
<dbReference type="CDD" id="cd17535">
    <property type="entry name" value="REC_NarL-like"/>
    <property type="match status" value="1"/>
</dbReference>
<dbReference type="Proteomes" id="UP000515934">
    <property type="component" value="Chromosome"/>
</dbReference>
<dbReference type="AlphaFoldDB" id="A0A7G9S444"/>
<feature type="domain" description="HTH luxR-type" evidence="4">
    <location>
        <begin position="143"/>
        <end position="208"/>
    </location>
</feature>
<feature type="domain" description="Response regulatory" evidence="5">
    <location>
        <begin position="9"/>
        <end position="123"/>
    </location>
</feature>
<dbReference type="InterPro" id="IPR001789">
    <property type="entry name" value="Sig_transdc_resp-reg_receiver"/>
</dbReference>
<proteinExistence type="predicted"/>
<keyword evidence="7" id="KW-1185">Reference proteome</keyword>
<dbReference type="GO" id="GO:0003677">
    <property type="term" value="F:DNA binding"/>
    <property type="evidence" value="ECO:0007669"/>
    <property type="project" value="UniProtKB-KW"/>
</dbReference>
<dbReference type="InterPro" id="IPR058245">
    <property type="entry name" value="NreC/VraR/RcsB-like_REC"/>
</dbReference>
<keyword evidence="1 3" id="KW-0597">Phosphoprotein</keyword>
<dbReference type="Pfam" id="PF00196">
    <property type="entry name" value="GerE"/>
    <property type="match status" value="1"/>
</dbReference>
<keyword evidence="2" id="KW-0238">DNA-binding</keyword>
<dbReference type="SMART" id="SM00421">
    <property type="entry name" value="HTH_LUXR"/>
    <property type="match status" value="1"/>
</dbReference>
<gene>
    <name evidence="6" type="ORF">H9L06_10340</name>
</gene>
<dbReference type="PROSITE" id="PS50043">
    <property type="entry name" value="HTH_LUXR_2"/>
    <property type="match status" value="1"/>
</dbReference>
<feature type="modified residue" description="4-aspartylphosphate" evidence="3">
    <location>
        <position position="58"/>
    </location>
</feature>
<dbReference type="InterPro" id="IPR039420">
    <property type="entry name" value="WalR-like"/>
</dbReference>
<dbReference type="InterPro" id="IPR016032">
    <property type="entry name" value="Sig_transdc_resp-reg_C-effctor"/>
</dbReference>
<dbReference type="PANTHER" id="PTHR43214">
    <property type="entry name" value="TWO-COMPONENT RESPONSE REGULATOR"/>
    <property type="match status" value="1"/>
</dbReference>
<name>A0A7G9S444_9MICO</name>
<dbReference type="RefSeq" id="WP_187555089.1">
    <property type="nucleotide sequence ID" value="NZ_CP060716.1"/>
</dbReference>
<dbReference type="EMBL" id="CP060716">
    <property type="protein sequence ID" value="QNN62619.1"/>
    <property type="molecule type" value="Genomic_DNA"/>
</dbReference>
<dbReference type="KEGG" id="ldn:H9L06_10340"/>
<dbReference type="PROSITE" id="PS50110">
    <property type="entry name" value="RESPONSE_REGULATORY"/>
    <property type="match status" value="1"/>
</dbReference>
<dbReference type="SMART" id="SM00448">
    <property type="entry name" value="REC"/>
    <property type="match status" value="1"/>
</dbReference>
<dbReference type="PANTHER" id="PTHR43214:SF43">
    <property type="entry name" value="TWO-COMPONENT RESPONSE REGULATOR"/>
    <property type="match status" value="1"/>
</dbReference>
<evidence type="ECO:0000259" key="4">
    <source>
        <dbReference type="PROSITE" id="PS50043"/>
    </source>
</evidence>
<dbReference type="GO" id="GO:0000160">
    <property type="term" value="P:phosphorelay signal transduction system"/>
    <property type="evidence" value="ECO:0007669"/>
    <property type="project" value="InterPro"/>
</dbReference>
<dbReference type="GO" id="GO:0006355">
    <property type="term" value="P:regulation of DNA-templated transcription"/>
    <property type="evidence" value="ECO:0007669"/>
    <property type="project" value="InterPro"/>
</dbReference>
<evidence type="ECO:0000313" key="6">
    <source>
        <dbReference type="EMBL" id="QNN62619.1"/>
    </source>
</evidence>
<organism evidence="6 7">
    <name type="scientific">Leucobacter denitrificans</name>
    <dbReference type="NCBI Taxonomy" id="683042"/>
    <lineage>
        <taxon>Bacteria</taxon>
        <taxon>Bacillati</taxon>
        <taxon>Actinomycetota</taxon>
        <taxon>Actinomycetes</taxon>
        <taxon>Micrococcales</taxon>
        <taxon>Microbacteriaceae</taxon>
        <taxon>Leucobacter</taxon>
    </lineage>
</organism>
<dbReference type="InterPro" id="IPR011006">
    <property type="entry name" value="CheY-like_superfamily"/>
</dbReference>
<sequence length="214" mass="23142">MHAPPQVLRIGIVEDQPPFREMLQHLLGSVPGFRVRTASEVSETSGWNAEELDVALLDFELPDGTGLELGRQLRRANPGLGVVLLSAVDRASSLLETEDQERWSYLSKTSATSSADLVRTIRLAANGGSFIDPSVIARRTPRTGSPLTALSTRQYSVLTLVAEGLTNQAISERLGIALNSVNNHVNAMYSALGVNDKTHNPRVSAVRAFLQDSV</sequence>
<dbReference type="InterPro" id="IPR000792">
    <property type="entry name" value="Tscrpt_reg_LuxR_C"/>
</dbReference>
<evidence type="ECO:0000313" key="7">
    <source>
        <dbReference type="Proteomes" id="UP000515934"/>
    </source>
</evidence>
<dbReference type="SUPFAM" id="SSF46894">
    <property type="entry name" value="C-terminal effector domain of the bipartite response regulators"/>
    <property type="match status" value="1"/>
</dbReference>
<dbReference type="CDD" id="cd06170">
    <property type="entry name" value="LuxR_C_like"/>
    <property type="match status" value="1"/>
</dbReference>
<reference evidence="6 7" key="1">
    <citation type="submission" date="2020-08" db="EMBL/GenBank/DDBJ databases">
        <title>Genome sequence of Leucobacter denitrificans KACC 14055T.</title>
        <authorList>
            <person name="Hyun D.-W."/>
            <person name="Bae J.-W."/>
        </authorList>
    </citation>
    <scope>NUCLEOTIDE SEQUENCE [LARGE SCALE GENOMIC DNA]</scope>
    <source>
        <strain evidence="6 7">KACC 14055</strain>
    </source>
</reference>
<dbReference type="SUPFAM" id="SSF52172">
    <property type="entry name" value="CheY-like"/>
    <property type="match status" value="1"/>
</dbReference>
<dbReference type="Gene3D" id="3.40.50.2300">
    <property type="match status" value="1"/>
</dbReference>
<evidence type="ECO:0000256" key="1">
    <source>
        <dbReference type="ARBA" id="ARBA00022553"/>
    </source>
</evidence>
<evidence type="ECO:0000259" key="5">
    <source>
        <dbReference type="PROSITE" id="PS50110"/>
    </source>
</evidence>
<protein>
    <submittedName>
        <fullName evidence="6">Response regulator transcription factor</fullName>
    </submittedName>
</protein>
<dbReference type="Pfam" id="PF00072">
    <property type="entry name" value="Response_reg"/>
    <property type="match status" value="1"/>
</dbReference>